<dbReference type="OrthoDB" id="8938325at2759"/>
<evidence type="ECO:0000313" key="3">
    <source>
        <dbReference type="Proteomes" id="UP000515150"/>
    </source>
</evidence>
<evidence type="ECO:0000313" key="5">
    <source>
        <dbReference type="RefSeq" id="XP_055365024.1"/>
    </source>
</evidence>
<feature type="transmembrane region" description="Helical" evidence="1">
    <location>
        <begin position="6"/>
        <end position="24"/>
    </location>
</feature>
<dbReference type="AlphaFoldDB" id="A0A9W2XTJ0"/>
<reference evidence="4 5" key="1">
    <citation type="submission" date="2025-04" db="UniProtKB">
        <authorList>
            <consortium name="RefSeq"/>
        </authorList>
    </citation>
    <scope>IDENTIFICATION</scope>
</reference>
<name>A0A9W2XTJ0_BETSP</name>
<gene>
    <name evidence="4 5" type="primary">LOC121202266</name>
</gene>
<dbReference type="InterPro" id="IPR007110">
    <property type="entry name" value="Ig-like_dom"/>
</dbReference>
<organism evidence="3 5">
    <name type="scientific">Betta splendens</name>
    <name type="common">Siamese fighting fish</name>
    <dbReference type="NCBI Taxonomy" id="158456"/>
    <lineage>
        <taxon>Eukaryota</taxon>
        <taxon>Metazoa</taxon>
        <taxon>Chordata</taxon>
        <taxon>Craniata</taxon>
        <taxon>Vertebrata</taxon>
        <taxon>Euteleostomi</taxon>
        <taxon>Actinopterygii</taxon>
        <taxon>Neopterygii</taxon>
        <taxon>Teleostei</taxon>
        <taxon>Neoteleostei</taxon>
        <taxon>Acanthomorphata</taxon>
        <taxon>Anabantaria</taxon>
        <taxon>Anabantiformes</taxon>
        <taxon>Anabantoidei</taxon>
        <taxon>Osphronemidae</taxon>
        <taxon>Betta</taxon>
    </lineage>
</organism>
<keyword evidence="1" id="KW-1133">Transmembrane helix</keyword>
<dbReference type="RefSeq" id="XP_055365023.1">
    <property type="nucleotide sequence ID" value="XM_055509048.1"/>
</dbReference>
<evidence type="ECO:0000256" key="1">
    <source>
        <dbReference type="SAM" id="Phobius"/>
    </source>
</evidence>
<protein>
    <submittedName>
        <fullName evidence="4 5">Uncharacterized protein LOC121202266 isoform X1</fullName>
    </submittedName>
</protein>
<proteinExistence type="predicted"/>
<keyword evidence="3" id="KW-1185">Reference proteome</keyword>
<accession>A0A9W2XTJ0</accession>
<dbReference type="GeneID" id="121202266"/>
<keyword evidence="1" id="KW-0472">Membrane</keyword>
<dbReference type="Gene3D" id="2.60.40.10">
    <property type="entry name" value="Immunoglobulins"/>
    <property type="match status" value="2"/>
</dbReference>
<feature type="domain" description="Ig-like" evidence="2">
    <location>
        <begin position="34"/>
        <end position="147"/>
    </location>
</feature>
<evidence type="ECO:0000259" key="2">
    <source>
        <dbReference type="PROSITE" id="PS50835"/>
    </source>
</evidence>
<dbReference type="PROSITE" id="PS50835">
    <property type="entry name" value="IG_LIKE"/>
    <property type="match status" value="1"/>
</dbReference>
<dbReference type="KEGG" id="bspl:121202266"/>
<sequence>MCSSHIHGFIMIQQLLLIVLIHFYRGKARAVPPPELTVTPVEIAETDAVTLNCRTPSSASLCFFYTVSGRTVRTFSCLWTLTGAELLHMASLRPPAEVEVKCYYTRKGRSSPHSDPSSITIKSSPQPKLTVTPVKIAETNSVTLNCQTPSSVSQCFFVTVSGGTVRSLSCLWTLTGTELLHMAQLRSPAEVEVQCYYTFNGRNSPLSDPSSITIQSRRPSTNVIDTDTESSVITTSPKTPVTTGLTLILARTSAPVARLEPTSGETTAGHTFDTKALTSVKQAADLDISTTSMKAEFEEKKKAEWMWRVIIGVAACGVASGVVLLLPIVPRLLRRAGSPAGAEAVEEDKVEAVLKMKTMNFTIYTPSSLRIQLHPS</sequence>
<dbReference type="Proteomes" id="UP000515150">
    <property type="component" value="Chromosome 5"/>
</dbReference>
<dbReference type="RefSeq" id="XP_055365024.1">
    <property type="nucleotide sequence ID" value="XM_055509049.1"/>
</dbReference>
<evidence type="ECO:0000313" key="4">
    <source>
        <dbReference type="RefSeq" id="XP_055365023.1"/>
    </source>
</evidence>
<dbReference type="InterPro" id="IPR013783">
    <property type="entry name" value="Ig-like_fold"/>
</dbReference>
<feature type="transmembrane region" description="Helical" evidence="1">
    <location>
        <begin position="309"/>
        <end position="329"/>
    </location>
</feature>
<keyword evidence="1" id="KW-0812">Transmembrane</keyword>